<proteinExistence type="predicted"/>
<keyword evidence="4" id="KW-1185">Reference proteome</keyword>
<evidence type="ECO:0000256" key="2">
    <source>
        <dbReference type="PROSITE-ProRule" id="PRU00235"/>
    </source>
</evidence>
<dbReference type="KEGG" id="kla:KLLA0_F15906g"/>
<sequence>MASYELLCFGSNGNGQLGVGHDEDLMLPQLSFQSDGVGIKKVSCGGNHSLLLLEDGSLYWCGDNSSGQCASSDIKISLEWIPIPGKFLDIACGWEVTIVIDEDGWVKTRGRGDKGELGVPRLKHSTEWIDLFRCEDPKGSRCYATFQHCVVVVPEKIYGWGNNRKLQVCDDSALKIIEEPKVIYEGDTSDIEMALGKDFTCVLSRTENKLIIKGSLAKELPELISQLSHDFGSIAKIDSMWSSLHILTGERKLISIGRGSHGQFLEEPLPSETLDFVTGSEHGVVTTADMKVYCWGWGEHGNCGSLFKTETNPINDKSNVISPLNMIGKYEKVVSIFGGCATTWLVLVT</sequence>
<organism evidence="3 4">
    <name type="scientific">Kluyveromyces lactis (strain ATCC 8585 / CBS 2359 / DSM 70799 / NBRC 1267 / NRRL Y-1140 / WM37)</name>
    <name type="common">Yeast</name>
    <name type="synonym">Candida sphaerica</name>
    <dbReference type="NCBI Taxonomy" id="284590"/>
    <lineage>
        <taxon>Eukaryota</taxon>
        <taxon>Fungi</taxon>
        <taxon>Dikarya</taxon>
        <taxon>Ascomycota</taxon>
        <taxon>Saccharomycotina</taxon>
        <taxon>Saccharomycetes</taxon>
        <taxon>Saccharomycetales</taxon>
        <taxon>Saccharomycetaceae</taxon>
        <taxon>Kluyveromyces</taxon>
    </lineage>
</organism>
<name>Q6CJU3_KLULA</name>
<dbReference type="InParanoid" id="Q6CJU3"/>
<dbReference type="OMA" id="GWGNCRK"/>
<feature type="repeat" description="RCC1" evidence="2">
    <location>
        <begin position="4"/>
        <end position="55"/>
    </location>
</feature>
<evidence type="ECO:0000313" key="4">
    <source>
        <dbReference type="Proteomes" id="UP000000598"/>
    </source>
</evidence>
<dbReference type="PANTHER" id="PTHR22870">
    <property type="entry name" value="REGULATOR OF CHROMOSOME CONDENSATION"/>
    <property type="match status" value="1"/>
</dbReference>
<dbReference type="Pfam" id="PF13540">
    <property type="entry name" value="RCC1_2"/>
    <property type="match status" value="1"/>
</dbReference>
<dbReference type="SUPFAM" id="SSF50985">
    <property type="entry name" value="RCC1/BLIP-II"/>
    <property type="match status" value="1"/>
</dbReference>
<dbReference type="Gene3D" id="2.130.10.30">
    <property type="entry name" value="Regulator of chromosome condensation 1/beta-lactamase-inhibitor protein II"/>
    <property type="match status" value="2"/>
</dbReference>
<dbReference type="FunCoup" id="Q6CJU3">
    <property type="interactions" value="135"/>
</dbReference>
<gene>
    <name evidence="3" type="ORF">KLLA0_F15906g</name>
</gene>
<dbReference type="InterPro" id="IPR051210">
    <property type="entry name" value="Ub_ligase/GEF_domain"/>
</dbReference>
<keyword evidence="1" id="KW-0677">Repeat</keyword>
<evidence type="ECO:0000313" key="3">
    <source>
        <dbReference type="EMBL" id="CAG98504.1"/>
    </source>
</evidence>
<reference evidence="3 4" key="1">
    <citation type="journal article" date="2004" name="Nature">
        <title>Genome evolution in yeasts.</title>
        <authorList>
            <consortium name="Genolevures"/>
            <person name="Dujon B."/>
            <person name="Sherman D."/>
            <person name="Fischer G."/>
            <person name="Durrens P."/>
            <person name="Casaregola S."/>
            <person name="Lafontaine I."/>
            <person name="de Montigny J."/>
            <person name="Marck C."/>
            <person name="Neuveglise C."/>
            <person name="Talla E."/>
            <person name="Goffard N."/>
            <person name="Frangeul L."/>
            <person name="Aigle M."/>
            <person name="Anthouard V."/>
            <person name="Babour A."/>
            <person name="Barbe V."/>
            <person name="Barnay S."/>
            <person name="Blanchin S."/>
            <person name="Beckerich J.M."/>
            <person name="Beyne E."/>
            <person name="Bleykasten C."/>
            <person name="Boisrame A."/>
            <person name="Boyer J."/>
            <person name="Cattolico L."/>
            <person name="Confanioleri F."/>
            <person name="de Daruvar A."/>
            <person name="Despons L."/>
            <person name="Fabre E."/>
            <person name="Fairhead C."/>
            <person name="Ferry-Dumazet H."/>
            <person name="Groppi A."/>
            <person name="Hantraye F."/>
            <person name="Hennequin C."/>
            <person name="Jauniaux N."/>
            <person name="Joyet P."/>
            <person name="Kachouri R."/>
            <person name="Kerrest A."/>
            <person name="Koszul R."/>
            <person name="Lemaire M."/>
            <person name="Lesur I."/>
            <person name="Ma L."/>
            <person name="Muller H."/>
            <person name="Nicaud J.M."/>
            <person name="Nikolski M."/>
            <person name="Oztas S."/>
            <person name="Ozier-Kalogeropoulos O."/>
            <person name="Pellenz S."/>
            <person name="Potier S."/>
            <person name="Richard G.F."/>
            <person name="Straub M.L."/>
            <person name="Suleau A."/>
            <person name="Swennene D."/>
            <person name="Tekaia F."/>
            <person name="Wesolowski-Louvel M."/>
            <person name="Westhof E."/>
            <person name="Wirth B."/>
            <person name="Zeniou-Meyer M."/>
            <person name="Zivanovic I."/>
            <person name="Bolotin-Fukuhara M."/>
            <person name="Thierry A."/>
            <person name="Bouchier C."/>
            <person name="Caudron B."/>
            <person name="Scarpelli C."/>
            <person name="Gaillardin C."/>
            <person name="Weissenbach J."/>
            <person name="Wincker P."/>
            <person name="Souciet J.L."/>
        </authorList>
    </citation>
    <scope>NUCLEOTIDE SEQUENCE [LARGE SCALE GENOMIC DNA]</scope>
    <source>
        <strain evidence="4">ATCC 8585 / CBS 2359 / DSM 70799 / NBRC 1267 / NRRL Y-1140 / WM37</strain>
    </source>
</reference>
<dbReference type="AlphaFoldDB" id="Q6CJU3"/>
<dbReference type="InterPro" id="IPR009091">
    <property type="entry name" value="RCC1/BLIP-II"/>
</dbReference>
<dbReference type="STRING" id="284590.Q6CJU3"/>
<evidence type="ECO:0000256" key="1">
    <source>
        <dbReference type="ARBA" id="ARBA00022737"/>
    </source>
</evidence>
<dbReference type="PROSITE" id="PS50012">
    <property type="entry name" value="RCC1_3"/>
    <property type="match status" value="1"/>
</dbReference>
<dbReference type="PROSITE" id="PS00626">
    <property type="entry name" value="RCC1_2"/>
    <property type="match status" value="1"/>
</dbReference>
<dbReference type="InterPro" id="IPR000408">
    <property type="entry name" value="Reg_chr_condens"/>
</dbReference>
<protein>
    <submittedName>
        <fullName evidence="3">KLLA0F15906p</fullName>
    </submittedName>
</protein>
<accession>Q6CJU3</accession>
<dbReference type="PRINTS" id="PR00633">
    <property type="entry name" value="RCCNDNSATION"/>
</dbReference>
<dbReference type="Proteomes" id="UP000000598">
    <property type="component" value="Chromosome F"/>
</dbReference>
<dbReference type="PaxDb" id="284590-Q6CJU3"/>
<dbReference type="PANTHER" id="PTHR22870:SF466">
    <property type="entry name" value="ANKYRIN REPEAT-CONTAINING PROTEIN"/>
    <property type="match status" value="1"/>
</dbReference>
<dbReference type="HOGENOM" id="CLU_005210_0_0_1"/>
<dbReference type="eggNOG" id="KOG1426">
    <property type="taxonomic scope" value="Eukaryota"/>
</dbReference>
<dbReference type="EMBL" id="CR382126">
    <property type="protein sequence ID" value="CAG98504.1"/>
    <property type="molecule type" value="Genomic_DNA"/>
</dbReference>